<sequence length="58" mass="6172">MTSGLIRKLKSGKVNKSINSEKLPVMGKATKWLALTANVGNHCKAAALKPTPEVLLVD</sequence>
<evidence type="ECO:0000313" key="1">
    <source>
        <dbReference type="EMBL" id="NYT47653.1"/>
    </source>
</evidence>
<organism evidence="1 2">
    <name type="scientific">Candidatus Methanofishera endochildressiae</name>
    <dbReference type="NCBI Taxonomy" id="2738884"/>
    <lineage>
        <taxon>Bacteria</taxon>
        <taxon>Pseudomonadati</taxon>
        <taxon>Pseudomonadota</taxon>
        <taxon>Gammaproteobacteria</taxon>
        <taxon>Candidatus Methanofishera</taxon>
    </lineage>
</organism>
<gene>
    <name evidence="1" type="ORF">H0A75_08995</name>
</gene>
<dbReference type="Proteomes" id="UP000537890">
    <property type="component" value="Unassembled WGS sequence"/>
</dbReference>
<comment type="caution">
    <text evidence="1">The sequence shown here is derived from an EMBL/GenBank/DDBJ whole genome shotgun (WGS) entry which is preliminary data.</text>
</comment>
<evidence type="ECO:0000313" key="2">
    <source>
        <dbReference type="Proteomes" id="UP000537890"/>
    </source>
</evidence>
<dbReference type="EMBL" id="JACCHS010000201">
    <property type="protein sequence ID" value="NYT47653.1"/>
    <property type="molecule type" value="Genomic_DNA"/>
</dbReference>
<accession>A0A7Z0MQ34</accession>
<reference evidence="1 2" key="1">
    <citation type="submission" date="2020-05" db="EMBL/GenBank/DDBJ databases">
        <title>Horizontal transmission and recombination maintain forever young bacterial symbiont genomes.</title>
        <authorList>
            <person name="Russell S.L."/>
            <person name="Pepper-Tunick E."/>
            <person name="Svedberg J."/>
            <person name="Byrne A."/>
            <person name="Ruelas Castillo J."/>
            <person name="Vollmers C."/>
            <person name="Beinart R.A."/>
            <person name="Corbett-Detig R."/>
        </authorList>
    </citation>
    <scope>NUCLEOTIDE SEQUENCE [LARGE SCALE GENOMIC DNA]</scope>
    <source>
        <strain evidence="1">4727-3</strain>
    </source>
</reference>
<protein>
    <submittedName>
        <fullName evidence="1">Uncharacterized protein</fullName>
    </submittedName>
</protein>
<proteinExistence type="predicted"/>
<name>A0A7Z0MQ34_9GAMM</name>
<dbReference type="AlphaFoldDB" id="A0A7Z0MQ34"/>